<evidence type="ECO:0000313" key="2">
    <source>
        <dbReference type="EMBL" id="RCL74116.1"/>
    </source>
</evidence>
<dbReference type="AlphaFoldDB" id="A0A368DS02"/>
<dbReference type="Proteomes" id="UP000253570">
    <property type="component" value="Unassembled WGS sequence"/>
</dbReference>
<keyword evidence="1" id="KW-1133">Transmembrane helix</keyword>
<accession>A0A368DS02</accession>
<dbReference type="InterPro" id="IPR038696">
    <property type="entry name" value="IalB_sf"/>
</dbReference>
<dbReference type="EMBL" id="QOQD01000003">
    <property type="protein sequence ID" value="RCL74116.1"/>
    <property type="molecule type" value="Genomic_DNA"/>
</dbReference>
<evidence type="ECO:0008006" key="4">
    <source>
        <dbReference type="Google" id="ProtNLM"/>
    </source>
</evidence>
<comment type="caution">
    <text evidence="2">The sequence shown here is derived from an EMBL/GenBank/DDBJ whole genome shotgun (WGS) entry which is preliminary data.</text>
</comment>
<name>A0A368DS02_9PROT</name>
<keyword evidence="1" id="KW-0812">Transmembrane</keyword>
<sequence>MYFKNIKYYIFIIAIFVLFQAHLSNINANSYELNKNRIYIQDKFIGYLKAEGDFWSVTCEENNTKDCSMSQFVKSKSDDTTLSILINNKNYMFVTIMNVYDTESLADKITLLTSSRGMNFDLDNKDCYENSCEYSISMQNPLIEKLLADDKFIIGIKNLKKNNTIGYLINSIGFAEMYKQLENK</sequence>
<evidence type="ECO:0000313" key="3">
    <source>
        <dbReference type="Proteomes" id="UP000253570"/>
    </source>
</evidence>
<keyword evidence="1" id="KW-0472">Membrane</keyword>
<evidence type="ECO:0000256" key="1">
    <source>
        <dbReference type="SAM" id="Phobius"/>
    </source>
</evidence>
<dbReference type="Gene3D" id="2.60.40.1880">
    <property type="entry name" value="Invasion associated locus B (IalB) protein"/>
    <property type="match status" value="1"/>
</dbReference>
<protein>
    <recommendedName>
        <fullName evidence="4">Invasion associated locus B family protein</fullName>
    </recommendedName>
</protein>
<reference evidence="2 3" key="1">
    <citation type="journal article" date="2018" name="Microbiome">
        <title>Fine metagenomic profile of the Mediterranean stratified and mixed water columns revealed by assembly and recruitment.</title>
        <authorList>
            <person name="Haro-Moreno J.M."/>
            <person name="Lopez-Perez M."/>
            <person name="De La Torre J.R."/>
            <person name="Picazo A."/>
            <person name="Camacho A."/>
            <person name="Rodriguez-Valera F."/>
        </authorList>
    </citation>
    <scope>NUCLEOTIDE SEQUENCE [LARGE SCALE GENOMIC DNA]</scope>
    <source>
        <strain evidence="2">MED-G57</strain>
    </source>
</reference>
<feature type="transmembrane region" description="Helical" evidence="1">
    <location>
        <begin position="6"/>
        <end position="28"/>
    </location>
</feature>
<gene>
    <name evidence="2" type="ORF">DBW71_01575</name>
</gene>
<proteinExistence type="predicted"/>
<organism evidence="2 3">
    <name type="scientific">PS1 clade bacterium</name>
    <dbReference type="NCBI Taxonomy" id="2175152"/>
    <lineage>
        <taxon>Bacteria</taxon>
        <taxon>Pseudomonadati</taxon>
        <taxon>Pseudomonadota</taxon>
        <taxon>Alphaproteobacteria</taxon>
        <taxon>PS1 clade</taxon>
    </lineage>
</organism>